<feature type="non-terminal residue" evidence="2">
    <location>
        <position position="1"/>
    </location>
</feature>
<evidence type="ECO:0000313" key="2">
    <source>
        <dbReference type="EMBL" id="GFC91527.1"/>
    </source>
</evidence>
<dbReference type="EMBL" id="BKCJ011132280">
    <property type="protein sequence ID" value="GFC91527.1"/>
    <property type="molecule type" value="Genomic_DNA"/>
</dbReference>
<evidence type="ECO:0000256" key="1">
    <source>
        <dbReference type="SAM" id="MobiDB-lite"/>
    </source>
</evidence>
<dbReference type="AlphaFoldDB" id="A0A699S2H7"/>
<feature type="compositionally biased region" description="Basic and acidic residues" evidence="1">
    <location>
        <begin position="70"/>
        <end position="89"/>
    </location>
</feature>
<comment type="caution">
    <text evidence="2">The sequence shown here is derived from an EMBL/GenBank/DDBJ whole genome shotgun (WGS) entry which is preliminary data.</text>
</comment>
<accession>A0A699S2H7</accession>
<gene>
    <name evidence="2" type="ORF">Tci_863497</name>
</gene>
<feature type="region of interest" description="Disordered" evidence="1">
    <location>
        <begin position="30"/>
        <end position="89"/>
    </location>
</feature>
<organism evidence="2">
    <name type="scientific">Tanacetum cinerariifolium</name>
    <name type="common">Dalmatian daisy</name>
    <name type="synonym">Chrysanthemum cinerariifolium</name>
    <dbReference type="NCBI Taxonomy" id="118510"/>
    <lineage>
        <taxon>Eukaryota</taxon>
        <taxon>Viridiplantae</taxon>
        <taxon>Streptophyta</taxon>
        <taxon>Embryophyta</taxon>
        <taxon>Tracheophyta</taxon>
        <taxon>Spermatophyta</taxon>
        <taxon>Magnoliopsida</taxon>
        <taxon>eudicotyledons</taxon>
        <taxon>Gunneridae</taxon>
        <taxon>Pentapetalae</taxon>
        <taxon>asterids</taxon>
        <taxon>campanulids</taxon>
        <taxon>Asterales</taxon>
        <taxon>Asteraceae</taxon>
        <taxon>Asteroideae</taxon>
        <taxon>Anthemideae</taxon>
        <taxon>Anthemidinae</taxon>
        <taxon>Tanacetum</taxon>
    </lineage>
</organism>
<sequence>KTISELHAMLIEYEKGLPKKAETPQVMMIKSGKIQKANKKSLKAKGKGKANEKGKGKQGYIPKPKNPKPSAKENPTKDDTCHHYKEIGH</sequence>
<protein>
    <submittedName>
        <fullName evidence="2">Zinc finger, CCHC-type</fullName>
    </submittedName>
</protein>
<feature type="compositionally biased region" description="Basic residues" evidence="1">
    <location>
        <begin position="36"/>
        <end position="48"/>
    </location>
</feature>
<reference evidence="2" key="1">
    <citation type="journal article" date="2019" name="Sci. Rep.">
        <title>Draft genome of Tanacetum cinerariifolium, the natural source of mosquito coil.</title>
        <authorList>
            <person name="Yamashiro T."/>
            <person name="Shiraishi A."/>
            <person name="Satake H."/>
            <person name="Nakayama K."/>
        </authorList>
    </citation>
    <scope>NUCLEOTIDE SEQUENCE</scope>
</reference>
<name>A0A699S2H7_TANCI</name>
<proteinExistence type="predicted"/>